<keyword evidence="5" id="KW-1185">Reference proteome</keyword>
<organism evidence="4 5">
    <name type="scientific">Carnegiea gigantea</name>
    <dbReference type="NCBI Taxonomy" id="171969"/>
    <lineage>
        <taxon>Eukaryota</taxon>
        <taxon>Viridiplantae</taxon>
        <taxon>Streptophyta</taxon>
        <taxon>Embryophyta</taxon>
        <taxon>Tracheophyta</taxon>
        <taxon>Spermatophyta</taxon>
        <taxon>Magnoliopsida</taxon>
        <taxon>eudicotyledons</taxon>
        <taxon>Gunneridae</taxon>
        <taxon>Pentapetalae</taxon>
        <taxon>Caryophyllales</taxon>
        <taxon>Cactineae</taxon>
        <taxon>Cactaceae</taxon>
        <taxon>Cactoideae</taxon>
        <taxon>Echinocereeae</taxon>
        <taxon>Carnegiea</taxon>
    </lineage>
</organism>
<dbReference type="OrthoDB" id="294295at2759"/>
<evidence type="ECO:0000313" key="5">
    <source>
        <dbReference type="Proteomes" id="UP001153076"/>
    </source>
</evidence>
<dbReference type="Proteomes" id="UP001153076">
    <property type="component" value="Unassembled WGS sequence"/>
</dbReference>
<evidence type="ECO:0000313" key="4">
    <source>
        <dbReference type="EMBL" id="KAJ8437172.1"/>
    </source>
</evidence>
<accession>A0A9Q1QCK8</accession>
<dbReference type="InterPro" id="IPR036291">
    <property type="entry name" value="NAD(P)-bd_dom_sf"/>
</dbReference>
<dbReference type="InterPro" id="IPR020904">
    <property type="entry name" value="Sc_DH/Rdtase_CS"/>
</dbReference>
<dbReference type="Gene3D" id="3.40.50.720">
    <property type="entry name" value="NAD(P)-binding Rossmann-like Domain"/>
    <property type="match status" value="1"/>
</dbReference>
<dbReference type="PROSITE" id="PS00061">
    <property type="entry name" value="ADH_SHORT"/>
    <property type="match status" value="1"/>
</dbReference>
<dbReference type="EMBL" id="JAKOGI010000626">
    <property type="protein sequence ID" value="KAJ8432202.1"/>
    <property type="molecule type" value="Genomic_DNA"/>
</dbReference>
<dbReference type="PANTHER" id="PTHR43180">
    <property type="entry name" value="3-OXOACYL-(ACYL-CARRIER-PROTEIN) REDUCTASE (AFU_ORTHOLOGUE AFUA_6G11210)"/>
    <property type="match status" value="1"/>
</dbReference>
<evidence type="ECO:0000256" key="1">
    <source>
        <dbReference type="ARBA" id="ARBA00006484"/>
    </source>
</evidence>
<dbReference type="AlphaFoldDB" id="A0A9Q1QCK8"/>
<dbReference type="EMBL" id="JAKOGI010000314">
    <property type="protein sequence ID" value="KAJ8437172.1"/>
    <property type="molecule type" value="Genomic_DNA"/>
</dbReference>
<dbReference type="PRINTS" id="PR00080">
    <property type="entry name" value="SDRFAMILY"/>
</dbReference>
<keyword evidence="2" id="KW-0560">Oxidoreductase</keyword>
<comment type="similarity">
    <text evidence="1">Belongs to the short-chain dehydrogenases/reductases (SDR) family.</text>
</comment>
<comment type="caution">
    <text evidence="4">The sequence shown here is derived from an EMBL/GenBank/DDBJ whole genome shotgun (WGS) entry which is preliminary data.</text>
</comment>
<dbReference type="Pfam" id="PF13561">
    <property type="entry name" value="adh_short_C2"/>
    <property type="match status" value="1"/>
</dbReference>
<dbReference type="PRINTS" id="PR00081">
    <property type="entry name" value="GDHRDH"/>
</dbReference>
<sequence>MSTSAISISRNRLDGKVAIITGGASGIGASTVKLFSEHGAKVVIADIQDDLGLDLVKNIDHPNVCYIHCDVSRETHLMDLIDSTISKYGRLDIMYNNAGIMDGFGASILTSKKEGLDKVLGVNLYGSFFGAKHAARVMLPQKQGCILFTASVCTLIGGIASHPYTMSKYGVLGLAKNLSAELGQHGIRVNCISPSGVFSGMAPGLGGVRGVLMAEDVARAALYLASDDGKFVNGHNLVIDSGSSAVIGQPFHDQGF</sequence>
<dbReference type="InterPro" id="IPR002347">
    <property type="entry name" value="SDR_fam"/>
</dbReference>
<gene>
    <name evidence="4" type="ORF">Cgig2_003801</name>
    <name evidence="3" type="ORF">Cgig2_027724</name>
</gene>
<reference evidence="4" key="1">
    <citation type="submission" date="2022-04" db="EMBL/GenBank/DDBJ databases">
        <title>Carnegiea gigantea Genome sequencing and assembly v2.</title>
        <authorList>
            <person name="Copetti D."/>
            <person name="Sanderson M.J."/>
            <person name="Burquez A."/>
            <person name="Wojciechowski M.F."/>
        </authorList>
    </citation>
    <scope>NUCLEOTIDE SEQUENCE</scope>
    <source>
        <strain evidence="4">SGP5-SGP5p</strain>
        <tissue evidence="4">Aerial part</tissue>
    </source>
</reference>
<dbReference type="SUPFAM" id="SSF51735">
    <property type="entry name" value="NAD(P)-binding Rossmann-fold domains"/>
    <property type="match status" value="1"/>
</dbReference>
<proteinExistence type="inferred from homology"/>
<evidence type="ECO:0000313" key="3">
    <source>
        <dbReference type="EMBL" id="KAJ8432202.1"/>
    </source>
</evidence>
<dbReference type="PANTHER" id="PTHR43180:SF37">
    <property type="entry name" value="TROPINONE REDUCTASE-LIKE 2"/>
    <property type="match status" value="1"/>
</dbReference>
<dbReference type="FunFam" id="3.40.50.720:FF:000084">
    <property type="entry name" value="Short-chain dehydrogenase reductase"/>
    <property type="match status" value="1"/>
</dbReference>
<protein>
    <submittedName>
        <fullName evidence="4">Uncharacterized protein</fullName>
    </submittedName>
</protein>
<dbReference type="GO" id="GO:0016491">
    <property type="term" value="F:oxidoreductase activity"/>
    <property type="evidence" value="ECO:0007669"/>
    <property type="project" value="UniProtKB-KW"/>
</dbReference>
<name>A0A9Q1QCK8_9CARY</name>
<evidence type="ECO:0000256" key="2">
    <source>
        <dbReference type="ARBA" id="ARBA00023002"/>
    </source>
</evidence>